<proteinExistence type="predicted"/>
<protein>
    <submittedName>
        <fullName evidence="2">Uncharacterized protein</fullName>
    </submittedName>
</protein>
<sequence>MTTAEIQPARKLRWDHRGGTARHLFVNRRPIHGLRSPDILSPSREGRGMGSHEEQQHGTRVCSTACQVGVWRDCRSIPSPESPGWCQRAYKYQRRHSRQSSGTSEPPPPPLPLHITAQSPSEVTSSSLGRRTAGQPTSFSRLHGLGRQACPTHPGAFQPPARTFICQLRITACYGPACSVRAAYFSTSLAYRHKAEALTSSDTSTEKFLGDGGAIRCVPTQCLETREFGGFIRRQARLCSLVCTRASVHRLLLQLDPRPGSMGFRCDFRQHLLWLDELDSHLILQLHARLLLTDHLPHHLHTGLDFPRCHLFFWCNKALPYLVYWSVTCEKITGTSAEICFRLSTNKIIRSPLKVPRVHAARQYSALRVGAMGHYARVCVSPLSLACF</sequence>
<accession>A0ABQ9G1X6</accession>
<name>A0ABQ9G1X6_9NEOP</name>
<feature type="region of interest" description="Disordered" evidence="1">
    <location>
        <begin position="96"/>
        <end position="145"/>
    </location>
</feature>
<gene>
    <name evidence="2" type="ORF">PR048_032333</name>
</gene>
<dbReference type="Proteomes" id="UP001159363">
    <property type="component" value="Chromosome 15"/>
</dbReference>
<evidence type="ECO:0000313" key="3">
    <source>
        <dbReference type="Proteomes" id="UP001159363"/>
    </source>
</evidence>
<keyword evidence="3" id="KW-1185">Reference proteome</keyword>
<reference evidence="2 3" key="1">
    <citation type="submission" date="2023-02" db="EMBL/GenBank/DDBJ databases">
        <title>LHISI_Scaffold_Assembly.</title>
        <authorList>
            <person name="Stuart O.P."/>
            <person name="Cleave R."/>
            <person name="Magrath M.J.L."/>
            <person name="Mikheyev A.S."/>
        </authorList>
    </citation>
    <scope>NUCLEOTIDE SEQUENCE [LARGE SCALE GENOMIC DNA]</scope>
    <source>
        <strain evidence="2">Daus_M_001</strain>
        <tissue evidence="2">Leg muscle</tissue>
    </source>
</reference>
<feature type="compositionally biased region" description="Polar residues" evidence="1">
    <location>
        <begin position="116"/>
        <end position="140"/>
    </location>
</feature>
<comment type="caution">
    <text evidence="2">The sequence shown here is derived from an EMBL/GenBank/DDBJ whole genome shotgun (WGS) entry which is preliminary data.</text>
</comment>
<organism evidence="2 3">
    <name type="scientific">Dryococelus australis</name>
    <dbReference type="NCBI Taxonomy" id="614101"/>
    <lineage>
        <taxon>Eukaryota</taxon>
        <taxon>Metazoa</taxon>
        <taxon>Ecdysozoa</taxon>
        <taxon>Arthropoda</taxon>
        <taxon>Hexapoda</taxon>
        <taxon>Insecta</taxon>
        <taxon>Pterygota</taxon>
        <taxon>Neoptera</taxon>
        <taxon>Polyneoptera</taxon>
        <taxon>Phasmatodea</taxon>
        <taxon>Verophasmatodea</taxon>
        <taxon>Anareolatae</taxon>
        <taxon>Phasmatidae</taxon>
        <taxon>Eurycanthinae</taxon>
        <taxon>Dryococelus</taxon>
    </lineage>
</organism>
<feature type="region of interest" description="Disordered" evidence="1">
    <location>
        <begin position="35"/>
        <end position="57"/>
    </location>
</feature>
<dbReference type="EMBL" id="JARBHB010000016">
    <property type="protein sequence ID" value="KAJ8866490.1"/>
    <property type="molecule type" value="Genomic_DNA"/>
</dbReference>
<evidence type="ECO:0000313" key="2">
    <source>
        <dbReference type="EMBL" id="KAJ8866490.1"/>
    </source>
</evidence>
<evidence type="ECO:0000256" key="1">
    <source>
        <dbReference type="SAM" id="MobiDB-lite"/>
    </source>
</evidence>
<feature type="compositionally biased region" description="Basic and acidic residues" evidence="1">
    <location>
        <begin position="44"/>
        <end position="57"/>
    </location>
</feature>